<dbReference type="CDD" id="cd01949">
    <property type="entry name" value="GGDEF"/>
    <property type="match status" value="1"/>
</dbReference>
<dbReference type="Pfam" id="PF00990">
    <property type="entry name" value="GGDEF"/>
    <property type="match status" value="1"/>
</dbReference>
<feature type="transmembrane region" description="Helical" evidence="1">
    <location>
        <begin position="82"/>
        <end position="101"/>
    </location>
</feature>
<protein>
    <submittedName>
        <fullName evidence="6">EAL domain-containing protein</fullName>
    </submittedName>
</protein>
<dbReference type="SUPFAM" id="SSF55785">
    <property type="entry name" value="PYP-like sensor domain (PAS domain)"/>
    <property type="match status" value="1"/>
</dbReference>
<name>A0AA41Z7A2_9SPHN</name>
<dbReference type="PROSITE" id="PS50924">
    <property type="entry name" value="MHYT"/>
    <property type="match status" value="1"/>
</dbReference>
<comment type="caution">
    <text evidence="6">The sequence shown here is derived from an EMBL/GenBank/DDBJ whole genome shotgun (WGS) entry which is preliminary data.</text>
</comment>
<dbReference type="InterPro" id="IPR029787">
    <property type="entry name" value="Nucleotide_cyclase"/>
</dbReference>
<evidence type="ECO:0000259" key="5">
    <source>
        <dbReference type="PROSITE" id="PS50924"/>
    </source>
</evidence>
<feature type="domain" description="EAL" evidence="3">
    <location>
        <begin position="526"/>
        <end position="776"/>
    </location>
</feature>
<feature type="transmembrane region" description="Helical" evidence="1">
    <location>
        <begin position="46"/>
        <end position="70"/>
    </location>
</feature>
<dbReference type="InterPro" id="IPR043128">
    <property type="entry name" value="Rev_trsase/Diguanyl_cyclase"/>
</dbReference>
<evidence type="ECO:0000259" key="4">
    <source>
        <dbReference type="PROSITE" id="PS50887"/>
    </source>
</evidence>
<proteinExistence type="predicted"/>
<keyword evidence="1" id="KW-1133">Transmembrane helix</keyword>
<feature type="transmembrane region" description="Helical" evidence="1">
    <location>
        <begin position="172"/>
        <end position="194"/>
    </location>
</feature>
<dbReference type="Pfam" id="PF03707">
    <property type="entry name" value="MHYT"/>
    <property type="match status" value="2"/>
</dbReference>
<feature type="transmembrane region" description="Helical" evidence="1">
    <location>
        <begin position="108"/>
        <end position="126"/>
    </location>
</feature>
<dbReference type="SMART" id="SM00267">
    <property type="entry name" value="GGDEF"/>
    <property type="match status" value="1"/>
</dbReference>
<dbReference type="InterPro" id="IPR035919">
    <property type="entry name" value="EAL_sf"/>
</dbReference>
<dbReference type="InterPro" id="IPR005330">
    <property type="entry name" value="MHYT_dom"/>
</dbReference>
<dbReference type="InterPro" id="IPR052155">
    <property type="entry name" value="Biofilm_reg_signaling"/>
</dbReference>
<feature type="domain" description="PAS" evidence="2">
    <location>
        <begin position="244"/>
        <end position="287"/>
    </location>
</feature>
<dbReference type="NCBIfam" id="TIGR00254">
    <property type="entry name" value="GGDEF"/>
    <property type="match status" value="1"/>
</dbReference>
<dbReference type="PANTHER" id="PTHR44757:SF2">
    <property type="entry name" value="BIOFILM ARCHITECTURE MAINTENANCE PROTEIN MBAA"/>
    <property type="match status" value="1"/>
</dbReference>
<dbReference type="AlphaFoldDB" id="A0AA41Z7A2"/>
<evidence type="ECO:0000313" key="6">
    <source>
        <dbReference type="EMBL" id="MCW6533926.1"/>
    </source>
</evidence>
<sequence>MRFALCLTQEHNLWLVGLAAVICLLGSHITFRLLQRLRHAEEGTRVAWTFMGAVATGATIWCTHFVAMIAYQPGIPVEYEPILTGVSLGLAIFGSALALWVANHDFRAAGALGGMIFGLAVTAMHYTGMQAFAVRGVIFWSAHYIAASIAGAVLFGALAFHHGHAAGRRDPVWAPAALMVLCIIILHFTAMAAIEIVPFAPRDGELTASAANLAMAFAVTGVGLLILGTALCSHALEAQSLAQARRRLVELLEGSVDGMIVEQDGHIVATNAAFASLAGVDHDEIVGGRLSRWIPDIDRVPIGALTQVTLAAGDQRSIPVEVALRKDDQQARPSMIYAVRDLRPRLAQERRIAHLARNDSLTGLPNRASFLEWLTRQTDENGPCMPLALLSIDLDRFKEVNDVHGHAAGDQLLITIAERMKTAIRPGEFVARLGGDEFVALMTLQEREDALELVDRLRDAVTAPVELDGNQLSCGLSAGVALWPQDAREISSLINNADLAMYRAKASLTTDVCFYEEAMDKAVRTRRRMVQELREALDQGHLCIHWQVQTAVRTGDITGYEALVRWIRDDGTTTSPEEFIPIAEQSGLILPIGEWVLRTACAEAAGWREPHKIAVNLSPVQLGHVDLPRLIHQILLETGLPPSRLELEITETAMIADFDRTTHVLRQIKALGVAVAMDDFGTGYSSLSTLRAFPFDKIKLDRSFMTELDGAPQSAAIIRAVLALGSSLDIPVLAEGVETHDQLVFLREQGCDEAQGYLLGRPHPTVEGAKSSRPVGIWHDAA</sequence>
<reference evidence="6" key="1">
    <citation type="submission" date="2022-06" db="EMBL/GenBank/DDBJ databases">
        <title>Sphingomonas sp. nov. isolated from rhizosphere soil of tomato.</title>
        <authorList>
            <person name="Dong H."/>
            <person name="Gao R."/>
        </authorList>
    </citation>
    <scope>NUCLEOTIDE SEQUENCE</scope>
    <source>
        <strain evidence="6">MMSM24</strain>
    </source>
</reference>
<dbReference type="Proteomes" id="UP001165565">
    <property type="component" value="Unassembled WGS sequence"/>
</dbReference>
<dbReference type="InterPro" id="IPR000014">
    <property type="entry name" value="PAS"/>
</dbReference>
<dbReference type="CDD" id="cd01948">
    <property type="entry name" value="EAL"/>
    <property type="match status" value="1"/>
</dbReference>
<dbReference type="PANTHER" id="PTHR44757">
    <property type="entry name" value="DIGUANYLATE CYCLASE DGCP"/>
    <property type="match status" value="1"/>
</dbReference>
<dbReference type="Pfam" id="PF00563">
    <property type="entry name" value="EAL"/>
    <property type="match status" value="1"/>
</dbReference>
<dbReference type="InterPro" id="IPR001633">
    <property type="entry name" value="EAL_dom"/>
</dbReference>
<dbReference type="Gene3D" id="3.30.70.270">
    <property type="match status" value="1"/>
</dbReference>
<dbReference type="PROSITE" id="PS50887">
    <property type="entry name" value="GGDEF"/>
    <property type="match status" value="1"/>
</dbReference>
<accession>A0AA41Z7A2</accession>
<dbReference type="PROSITE" id="PS50883">
    <property type="entry name" value="EAL"/>
    <property type="match status" value="1"/>
</dbReference>
<dbReference type="Gene3D" id="3.30.450.20">
    <property type="entry name" value="PAS domain"/>
    <property type="match status" value="1"/>
</dbReference>
<gene>
    <name evidence="6" type="ORF">NEE01_03930</name>
</gene>
<feature type="transmembrane region" description="Helical" evidence="1">
    <location>
        <begin position="214"/>
        <end position="236"/>
    </location>
</feature>
<evidence type="ECO:0000313" key="7">
    <source>
        <dbReference type="Proteomes" id="UP001165565"/>
    </source>
</evidence>
<evidence type="ECO:0000259" key="3">
    <source>
        <dbReference type="PROSITE" id="PS50883"/>
    </source>
</evidence>
<dbReference type="RefSeq" id="WP_265267950.1">
    <property type="nucleotide sequence ID" value="NZ_JANFAV010000002.1"/>
</dbReference>
<dbReference type="SUPFAM" id="SSF55073">
    <property type="entry name" value="Nucleotide cyclase"/>
    <property type="match status" value="1"/>
</dbReference>
<organism evidence="6 7">
    <name type="scientific">Sphingomonas lycopersici</name>
    <dbReference type="NCBI Taxonomy" id="2951807"/>
    <lineage>
        <taxon>Bacteria</taxon>
        <taxon>Pseudomonadati</taxon>
        <taxon>Pseudomonadota</taxon>
        <taxon>Alphaproteobacteria</taxon>
        <taxon>Sphingomonadales</taxon>
        <taxon>Sphingomonadaceae</taxon>
        <taxon>Sphingomonas</taxon>
    </lineage>
</organism>
<keyword evidence="1" id="KW-0812">Transmembrane</keyword>
<feature type="domain" description="GGDEF" evidence="4">
    <location>
        <begin position="385"/>
        <end position="517"/>
    </location>
</feature>
<dbReference type="EMBL" id="JANFAV010000002">
    <property type="protein sequence ID" value="MCW6533926.1"/>
    <property type="molecule type" value="Genomic_DNA"/>
</dbReference>
<feature type="domain" description="MHYT" evidence="5">
    <location>
        <begin position="11"/>
        <end position="197"/>
    </location>
</feature>
<dbReference type="InterPro" id="IPR035965">
    <property type="entry name" value="PAS-like_dom_sf"/>
</dbReference>
<evidence type="ECO:0000259" key="2">
    <source>
        <dbReference type="PROSITE" id="PS50112"/>
    </source>
</evidence>
<dbReference type="GO" id="GO:0016020">
    <property type="term" value="C:membrane"/>
    <property type="evidence" value="ECO:0007669"/>
    <property type="project" value="UniProtKB-UniRule"/>
</dbReference>
<evidence type="ECO:0000256" key="1">
    <source>
        <dbReference type="PROSITE-ProRule" id="PRU00244"/>
    </source>
</evidence>
<dbReference type="SUPFAM" id="SSF141868">
    <property type="entry name" value="EAL domain-like"/>
    <property type="match status" value="1"/>
</dbReference>
<feature type="transmembrane region" description="Helical" evidence="1">
    <location>
        <begin position="138"/>
        <end position="160"/>
    </location>
</feature>
<keyword evidence="7" id="KW-1185">Reference proteome</keyword>
<dbReference type="InterPro" id="IPR000160">
    <property type="entry name" value="GGDEF_dom"/>
</dbReference>
<dbReference type="Gene3D" id="3.20.20.450">
    <property type="entry name" value="EAL domain"/>
    <property type="match status" value="1"/>
</dbReference>
<dbReference type="SMART" id="SM00052">
    <property type="entry name" value="EAL"/>
    <property type="match status" value="1"/>
</dbReference>
<feature type="transmembrane region" description="Helical" evidence="1">
    <location>
        <begin position="12"/>
        <end position="34"/>
    </location>
</feature>
<keyword evidence="1" id="KW-0472">Membrane</keyword>
<dbReference type="PROSITE" id="PS50112">
    <property type="entry name" value="PAS"/>
    <property type="match status" value="1"/>
</dbReference>